<dbReference type="EMBL" id="SEWE01000022">
    <property type="protein sequence ID" value="RYU79038.1"/>
    <property type="molecule type" value="Genomic_DNA"/>
</dbReference>
<organism evidence="1 2">
    <name type="scientific">Hymenobacter persicinus</name>
    <dbReference type="NCBI Taxonomy" id="2025506"/>
    <lineage>
        <taxon>Bacteria</taxon>
        <taxon>Pseudomonadati</taxon>
        <taxon>Bacteroidota</taxon>
        <taxon>Cytophagia</taxon>
        <taxon>Cytophagales</taxon>
        <taxon>Hymenobacteraceae</taxon>
        <taxon>Hymenobacter</taxon>
    </lineage>
</organism>
<protein>
    <submittedName>
        <fullName evidence="1">Uncharacterized protein</fullName>
    </submittedName>
</protein>
<dbReference type="RefSeq" id="WP_129921354.1">
    <property type="nucleotide sequence ID" value="NZ_SEWE01000022.1"/>
</dbReference>
<comment type="caution">
    <text evidence="1">The sequence shown here is derived from an EMBL/GenBank/DDBJ whole genome shotgun (WGS) entry which is preliminary data.</text>
</comment>
<evidence type="ECO:0000313" key="2">
    <source>
        <dbReference type="Proteomes" id="UP000294155"/>
    </source>
</evidence>
<accession>A0A4Q5LES1</accession>
<dbReference type="Proteomes" id="UP000294155">
    <property type="component" value="Unassembled WGS sequence"/>
</dbReference>
<sequence>MNSDLPVPETVEKEVLPDLHYPAADVLNNPVTRQQRHHDAERAATLGNAYHGKVDIYFQTADGATKRVYTTVWAADQEHLTLKSGGSLPLRAVLRFEFY</sequence>
<gene>
    <name evidence="1" type="ORF">EWM57_11800</name>
</gene>
<evidence type="ECO:0000313" key="1">
    <source>
        <dbReference type="EMBL" id="RYU79038.1"/>
    </source>
</evidence>
<proteinExistence type="predicted"/>
<dbReference type="AlphaFoldDB" id="A0A4Q5LES1"/>
<reference evidence="1 2" key="1">
    <citation type="submission" date="2019-02" db="EMBL/GenBank/DDBJ databases">
        <title>Bacterial novel species isolated from soil.</title>
        <authorList>
            <person name="Jung H.-Y."/>
        </authorList>
    </citation>
    <scope>NUCLEOTIDE SEQUENCE [LARGE SCALE GENOMIC DNA]</scope>
    <source>
        <strain evidence="1 2">1-3-3-3</strain>
    </source>
</reference>
<name>A0A4Q5LES1_9BACT</name>
<dbReference type="OrthoDB" id="982075at2"/>
<keyword evidence="2" id="KW-1185">Reference proteome</keyword>